<dbReference type="InterPro" id="IPR036396">
    <property type="entry name" value="Cyt_P450_sf"/>
</dbReference>
<keyword evidence="2" id="KW-1185">Reference proteome</keyword>
<dbReference type="HOGENOM" id="CLU_1844768_0_0_1"/>
<dbReference type="Gene3D" id="1.10.630.10">
    <property type="entry name" value="Cytochrome P450"/>
    <property type="match status" value="1"/>
</dbReference>
<dbReference type="Pfam" id="PF00067">
    <property type="entry name" value="p450"/>
    <property type="match status" value="1"/>
</dbReference>
<dbReference type="Proteomes" id="UP000027195">
    <property type="component" value="Unassembled WGS sequence"/>
</dbReference>
<dbReference type="AlphaFoldDB" id="A0A067MEH5"/>
<dbReference type="GO" id="GO:0004497">
    <property type="term" value="F:monooxygenase activity"/>
    <property type="evidence" value="ECO:0007669"/>
    <property type="project" value="InterPro"/>
</dbReference>
<accession>A0A067MEH5</accession>
<organism evidence="1 2">
    <name type="scientific">Botryobasidium botryosum (strain FD-172 SS1)</name>
    <dbReference type="NCBI Taxonomy" id="930990"/>
    <lineage>
        <taxon>Eukaryota</taxon>
        <taxon>Fungi</taxon>
        <taxon>Dikarya</taxon>
        <taxon>Basidiomycota</taxon>
        <taxon>Agaricomycotina</taxon>
        <taxon>Agaricomycetes</taxon>
        <taxon>Cantharellales</taxon>
        <taxon>Botryobasidiaceae</taxon>
        <taxon>Botryobasidium</taxon>
    </lineage>
</organism>
<dbReference type="InterPro" id="IPR001128">
    <property type="entry name" value="Cyt_P450"/>
</dbReference>
<gene>
    <name evidence="1" type="ORF">BOTBODRAFT_190762</name>
</gene>
<dbReference type="GO" id="GO:0005506">
    <property type="term" value="F:iron ion binding"/>
    <property type="evidence" value="ECO:0007669"/>
    <property type="project" value="InterPro"/>
</dbReference>
<dbReference type="GO" id="GO:0020037">
    <property type="term" value="F:heme binding"/>
    <property type="evidence" value="ECO:0007669"/>
    <property type="project" value="InterPro"/>
</dbReference>
<name>A0A067MEH5_BOTB1</name>
<protein>
    <submittedName>
        <fullName evidence="1">Uncharacterized protein</fullName>
    </submittedName>
</protein>
<dbReference type="OrthoDB" id="1470350at2759"/>
<dbReference type="STRING" id="930990.A0A067MEH5"/>
<dbReference type="InParanoid" id="A0A067MEH5"/>
<dbReference type="EMBL" id="KL198072">
    <property type="protein sequence ID" value="KDQ09981.1"/>
    <property type="molecule type" value="Genomic_DNA"/>
</dbReference>
<dbReference type="SUPFAM" id="SSF48264">
    <property type="entry name" value="Cytochrome P450"/>
    <property type="match status" value="1"/>
</dbReference>
<dbReference type="GO" id="GO:0016705">
    <property type="term" value="F:oxidoreductase activity, acting on paired donors, with incorporation or reduction of molecular oxygen"/>
    <property type="evidence" value="ECO:0007669"/>
    <property type="project" value="InterPro"/>
</dbReference>
<evidence type="ECO:0000313" key="2">
    <source>
        <dbReference type="Proteomes" id="UP000027195"/>
    </source>
</evidence>
<evidence type="ECO:0000313" key="1">
    <source>
        <dbReference type="EMBL" id="KDQ09981.1"/>
    </source>
</evidence>
<reference evidence="2" key="1">
    <citation type="journal article" date="2014" name="Proc. Natl. Acad. Sci. U.S.A.">
        <title>Extensive sampling of basidiomycete genomes demonstrates inadequacy of the white-rot/brown-rot paradigm for wood decay fungi.</title>
        <authorList>
            <person name="Riley R."/>
            <person name="Salamov A.A."/>
            <person name="Brown D.W."/>
            <person name="Nagy L.G."/>
            <person name="Floudas D."/>
            <person name="Held B.W."/>
            <person name="Levasseur A."/>
            <person name="Lombard V."/>
            <person name="Morin E."/>
            <person name="Otillar R."/>
            <person name="Lindquist E.A."/>
            <person name="Sun H."/>
            <person name="LaButti K.M."/>
            <person name="Schmutz J."/>
            <person name="Jabbour D."/>
            <person name="Luo H."/>
            <person name="Baker S.E."/>
            <person name="Pisabarro A.G."/>
            <person name="Walton J.D."/>
            <person name="Blanchette R.A."/>
            <person name="Henrissat B."/>
            <person name="Martin F."/>
            <person name="Cullen D."/>
            <person name="Hibbett D.S."/>
            <person name="Grigoriev I.V."/>
        </authorList>
    </citation>
    <scope>NUCLEOTIDE SEQUENCE [LARGE SCALE GENOMIC DNA]</scope>
    <source>
        <strain evidence="2">FD-172 SS1</strain>
    </source>
</reference>
<sequence>MHEDVKVSTDGVVARLLNRLNSSNGDITVHIREWTSKVTLDIIGRIGFGHNFDYGESADAQKITHAWDQSVSLGMTRARRIAPTILRTFPILISLPIPAIQAQGAIKLTVKELAEELYVKASANPELNKGRDLLSTLSE</sequence>
<proteinExistence type="predicted"/>